<dbReference type="OMA" id="SHEEYKI"/>
<feature type="region of interest" description="Disordered" evidence="1">
    <location>
        <begin position="205"/>
        <end position="226"/>
    </location>
</feature>
<dbReference type="VEuPathDB" id="TriTrypDB:Lsey_0063_0030"/>
<sequence>MAEIRFYPPRRPITSTQILKKSVRTTVVPTAPSSTRCGTTPNSNTGSPASQHVPQLPSGSISEPQGGSTLDRSGITHRGDSIGASNVNASVSNPSSAPQQSQRCPHPNALPTPDFYERFPRAVGPLANVIVTSRKEYEALLLTAKRIEVVTSKWYRSVGKGRLCQSDIDKGGFLVYKPQSDSPQYFQLYERAEDVYGTATYLSSKKRETRKCDKNTSPAMPARATD</sequence>
<protein>
    <submittedName>
        <fullName evidence="2">Uncharacterized protein</fullName>
    </submittedName>
</protein>
<accession>A0A0N1ILN8</accession>
<feature type="region of interest" description="Disordered" evidence="1">
    <location>
        <begin position="1"/>
        <end position="112"/>
    </location>
</feature>
<dbReference type="AlphaFoldDB" id="A0A0N1ILN8"/>
<reference evidence="2 3" key="1">
    <citation type="journal article" date="2015" name="PLoS Pathog.">
        <title>Leptomonas seymouri: Adaptations to the Dixenous Life Cycle Analyzed by Genome Sequencing, Transcriptome Profiling and Co-infection with Leishmania donovani.</title>
        <authorList>
            <person name="Kraeva N."/>
            <person name="Butenko A."/>
            <person name="Hlavacova J."/>
            <person name="Kostygov A."/>
            <person name="Myskova J."/>
            <person name="Grybchuk D."/>
            <person name="Lestinova T."/>
            <person name="Votypka J."/>
            <person name="Volf P."/>
            <person name="Opperdoes F."/>
            <person name="Flegontov P."/>
            <person name="Lukes J."/>
            <person name="Yurchenko V."/>
        </authorList>
    </citation>
    <scope>NUCLEOTIDE SEQUENCE [LARGE SCALE GENOMIC DNA]</scope>
    <source>
        <strain evidence="2 3">ATCC 30220</strain>
    </source>
</reference>
<proteinExistence type="predicted"/>
<evidence type="ECO:0000256" key="1">
    <source>
        <dbReference type="SAM" id="MobiDB-lite"/>
    </source>
</evidence>
<evidence type="ECO:0000313" key="2">
    <source>
        <dbReference type="EMBL" id="KPI88055.1"/>
    </source>
</evidence>
<organism evidence="2 3">
    <name type="scientific">Leptomonas seymouri</name>
    <dbReference type="NCBI Taxonomy" id="5684"/>
    <lineage>
        <taxon>Eukaryota</taxon>
        <taxon>Discoba</taxon>
        <taxon>Euglenozoa</taxon>
        <taxon>Kinetoplastea</taxon>
        <taxon>Metakinetoplastina</taxon>
        <taxon>Trypanosomatida</taxon>
        <taxon>Trypanosomatidae</taxon>
        <taxon>Leishmaniinae</taxon>
        <taxon>Leptomonas</taxon>
    </lineage>
</organism>
<evidence type="ECO:0000313" key="3">
    <source>
        <dbReference type="Proteomes" id="UP000038009"/>
    </source>
</evidence>
<comment type="caution">
    <text evidence="2">The sequence shown here is derived from an EMBL/GenBank/DDBJ whole genome shotgun (WGS) entry which is preliminary data.</text>
</comment>
<dbReference type="EMBL" id="LJSK01000063">
    <property type="protein sequence ID" value="KPI88055.1"/>
    <property type="molecule type" value="Genomic_DNA"/>
</dbReference>
<feature type="compositionally biased region" description="Polar residues" evidence="1">
    <location>
        <begin position="13"/>
        <end position="71"/>
    </location>
</feature>
<feature type="compositionally biased region" description="Low complexity" evidence="1">
    <location>
        <begin position="84"/>
        <end position="102"/>
    </location>
</feature>
<name>A0A0N1ILN8_LEPSE</name>
<dbReference type="OrthoDB" id="10479137at2759"/>
<gene>
    <name evidence="2" type="ORF">ABL78_2831</name>
</gene>
<dbReference type="Proteomes" id="UP000038009">
    <property type="component" value="Unassembled WGS sequence"/>
</dbReference>
<keyword evidence="3" id="KW-1185">Reference proteome</keyword>